<evidence type="ECO:0000313" key="4">
    <source>
        <dbReference type="EMBL" id="CAH2068771.1"/>
    </source>
</evidence>
<dbReference type="GO" id="GO:0009451">
    <property type="term" value="P:RNA modification"/>
    <property type="evidence" value="ECO:0007669"/>
    <property type="project" value="InterPro"/>
</dbReference>
<evidence type="ECO:0000256" key="3">
    <source>
        <dbReference type="SAM" id="MobiDB-lite"/>
    </source>
</evidence>
<feature type="repeat" description="PPR" evidence="2">
    <location>
        <begin position="593"/>
        <end position="628"/>
    </location>
</feature>
<proteinExistence type="predicted"/>
<gene>
    <name evidence="4" type="ORF">TAV2_LOCUS18373</name>
</gene>
<evidence type="ECO:0000256" key="1">
    <source>
        <dbReference type="ARBA" id="ARBA00022737"/>
    </source>
</evidence>
<dbReference type="NCBIfam" id="TIGR00756">
    <property type="entry name" value="PPR"/>
    <property type="match status" value="4"/>
</dbReference>
<dbReference type="FunFam" id="1.25.40.10:FF:000381">
    <property type="entry name" value="Pentatricopeptide repeat-containing protein"/>
    <property type="match status" value="1"/>
</dbReference>
<dbReference type="InterPro" id="IPR046960">
    <property type="entry name" value="PPR_At4g14850-like_plant"/>
</dbReference>
<feature type="repeat" description="PPR" evidence="2">
    <location>
        <begin position="492"/>
        <end position="526"/>
    </location>
</feature>
<feature type="region of interest" description="Disordered" evidence="3">
    <location>
        <begin position="812"/>
        <end position="834"/>
    </location>
</feature>
<dbReference type="FunFam" id="1.25.40.10:FF:001224">
    <property type="entry name" value="Pentatricopeptide repeat-containing protein chloroplastic"/>
    <property type="match status" value="1"/>
</dbReference>
<dbReference type="AlphaFoldDB" id="A0AAU9SKN5"/>
<evidence type="ECO:0000256" key="2">
    <source>
        <dbReference type="PROSITE-ProRule" id="PRU00708"/>
    </source>
</evidence>
<evidence type="ECO:0008006" key="6">
    <source>
        <dbReference type="Google" id="ProtNLM"/>
    </source>
</evidence>
<dbReference type="EMBL" id="CAJVSB020000852">
    <property type="protein sequence ID" value="CAH2068771.1"/>
    <property type="molecule type" value="Genomic_DNA"/>
</dbReference>
<feature type="repeat" description="PPR" evidence="2">
    <location>
        <begin position="356"/>
        <end position="390"/>
    </location>
</feature>
<reference evidence="4 5" key="1">
    <citation type="submission" date="2022-03" db="EMBL/GenBank/DDBJ databases">
        <authorList>
            <person name="Nunn A."/>
            <person name="Chopra R."/>
            <person name="Nunn A."/>
            <person name="Contreras Garrido A."/>
        </authorList>
    </citation>
    <scope>NUCLEOTIDE SEQUENCE [LARGE SCALE GENOMIC DNA]</scope>
</reference>
<accession>A0AAU9SKN5</accession>
<keyword evidence="5" id="KW-1185">Reference proteome</keyword>
<dbReference type="Pfam" id="PF13041">
    <property type="entry name" value="PPR_2"/>
    <property type="match status" value="1"/>
</dbReference>
<dbReference type="PANTHER" id="PTHR24015">
    <property type="entry name" value="OS07G0578800 PROTEIN-RELATED"/>
    <property type="match status" value="1"/>
</dbReference>
<sequence>MLSGVQANGQNHETTSLERSMIHRNLARSRWQIPCNSSNAFSTFAAALVSFPGRPLFNHQRKDPYLDLSSLSFTQLQNSFGQPRRPNSHLEARNSPAVPAENPTLFPSSSLRIYEFLVRKSQFSCSCEDAKELQLHIIKNGFADDLFLSNTLINVYVRIGDLVSARAMFEEMPMRNSVTWACLISGYAQNDMPSQACGLFREMIRYGGFLNVYAIGSALRACQVSGPCGVRLGLQIHGLISKTPYAFDAIVCNVLISMYGNCMDSADCAFRVFNGIRIKNTVSWNSVISVCSKRGNVLSAFQLFSCMQKNGLGFNFKPSEHTFGSLISAACSSPDCGLCLIQQMLANIEKSGLVQDLYVGSALVSGFARFGMLDSAKKIFEQMGLRNAASINGMMVGLVKQKRAEEALETFLELRNSVKINSDSFVVLLSAFAEFSAIEEGRRRGREVHAYVMRTGLIDSKVAIGNGLINMYAKCGAIHDAISVFYLMVKKDPISWNSIISGLDQNEHFENAITSFCTMRQNGLTPSNFTLISALNSCGSLGWLKMGKQIHCEGVKVGLDKDVSVSNALLALYAETGLITESQKLFSLMADYDHVSWNSIIGAFAGSEEHSFEAVRYFFDMIRDGWVPNAVTFINIISAASSISNIELGHQIHALVLKYHFMDDSAIENALLCLYGKCAGVDECEKIFFGMSDRRDNVSWNSMISGTSPHILSEEGSSTHFKRGGKLKFKFRGSGLSRSAEKHFVITKLVKLKPSLARNGSNFCSPLASHYGRLIYLTYLRVFSTKETLPSGGTLGVEGNCLVPSSVGVKVGKRNKKDGNHMHKAMSSQARLVT</sequence>
<feature type="repeat" description="PPR" evidence="2">
    <location>
        <begin position="176"/>
        <end position="210"/>
    </location>
</feature>
<keyword evidence="1" id="KW-0677">Repeat</keyword>
<dbReference type="PROSITE" id="PS51375">
    <property type="entry name" value="PPR"/>
    <property type="match status" value="5"/>
</dbReference>
<dbReference type="PANTHER" id="PTHR24015:SF553">
    <property type="entry name" value="DYW DOMAIN-CONTAINING PROTEIN"/>
    <property type="match status" value="1"/>
</dbReference>
<evidence type="ECO:0000313" key="5">
    <source>
        <dbReference type="Proteomes" id="UP000836841"/>
    </source>
</evidence>
<dbReference type="Proteomes" id="UP000836841">
    <property type="component" value="Unassembled WGS sequence"/>
</dbReference>
<organism evidence="4 5">
    <name type="scientific">Thlaspi arvense</name>
    <name type="common">Field penny-cress</name>
    <dbReference type="NCBI Taxonomy" id="13288"/>
    <lineage>
        <taxon>Eukaryota</taxon>
        <taxon>Viridiplantae</taxon>
        <taxon>Streptophyta</taxon>
        <taxon>Embryophyta</taxon>
        <taxon>Tracheophyta</taxon>
        <taxon>Spermatophyta</taxon>
        <taxon>Magnoliopsida</taxon>
        <taxon>eudicotyledons</taxon>
        <taxon>Gunneridae</taxon>
        <taxon>Pentapetalae</taxon>
        <taxon>rosids</taxon>
        <taxon>malvids</taxon>
        <taxon>Brassicales</taxon>
        <taxon>Brassicaceae</taxon>
        <taxon>Thlaspideae</taxon>
        <taxon>Thlaspi</taxon>
    </lineage>
</organism>
<dbReference type="Gene3D" id="1.25.40.10">
    <property type="entry name" value="Tetratricopeptide repeat domain"/>
    <property type="match status" value="5"/>
</dbReference>
<dbReference type="InterPro" id="IPR002885">
    <property type="entry name" value="PPR_rpt"/>
</dbReference>
<comment type="caution">
    <text evidence="4">The sequence shown here is derived from an EMBL/GenBank/DDBJ whole genome shotgun (WGS) entry which is preliminary data.</text>
</comment>
<dbReference type="FunFam" id="1.25.40.10:FF:000425">
    <property type="entry name" value="Pentatricopeptide repeat-containing protein At3g26540"/>
    <property type="match status" value="1"/>
</dbReference>
<protein>
    <recommendedName>
        <fullName evidence="6">Pentatricopeptide repeat-containing protein</fullName>
    </recommendedName>
</protein>
<feature type="region of interest" description="Disordered" evidence="3">
    <location>
        <begin position="78"/>
        <end position="101"/>
    </location>
</feature>
<dbReference type="GO" id="GO:0003723">
    <property type="term" value="F:RNA binding"/>
    <property type="evidence" value="ECO:0007669"/>
    <property type="project" value="InterPro"/>
</dbReference>
<dbReference type="Pfam" id="PF01535">
    <property type="entry name" value="PPR"/>
    <property type="match status" value="6"/>
</dbReference>
<dbReference type="InterPro" id="IPR011990">
    <property type="entry name" value="TPR-like_helical_dom_sf"/>
</dbReference>
<name>A0AAU9SKN5_THLAR</name>
<feature type="repeat" description="PPR" evidence="2">
    <location>
        <begin position="280"/>
        <end position="314"/>
    </location>
</feature>